<dbReference type="Proteomes" id="UP000308671">
    <property type="component" value="Unassembled WGS sequence"/>
</dbReference>
<comment type="caution">
    <text evidence="2">The sequence shown here is derived from an EMBL/GenBank/DDBJ whole genome shotgun (WGS) entry which is preliminary data.</text>
</comment>
<gene>
    <name evidence="2" type="ORF">BGAL_0674g00030</name>
</gene>
<proteinExistence type="predicted"/>
<evidence type="ECO:0000313" key="2">
    <source>
        <dbReference type="EMBL" id="THV44315.1"/>
    </source>
</evidence>
<accession>A0A4S8QMJ9</accession>
<dbReference type="InterPro" id="IPR045518">
    <property type="entry name" value="2EXR"/>
</dbReference>
<name>A0A4S8QMJ9_9HELO</name>
<evidence type="ECO:0000313" key="3">
    <source>
        <dbReference type="Proteomes" id="UP000308671"/>
    </source>
</evidence>
<organism evidence="2 3">
    <name type="scientific">Botrytis galanthina</name>
    <dbReference type="NCBI Taxonomy" id="278940"/>
    <lineage>
        <taxon>Eukaryota</taxon>
        <taxon>Fungi</taxon>
        <taxon>Dikarya</taxon>
        <taxon>Ascomycota</taxon>
        <taxon>Pezizomycotina</taxon>
        <taxon>Leotiomycetes</taxon>
        <taxon>Helotiales</taxon>
        <taxon>Sclerotiniaceae</taxon>
        <taxon>Botrytis</taxon>
    </lineage>
</organism>
<feature type="domain" description="2EXR" evidence="1">
    <location>
        <begin position="8"/>
        <end position="96"/>
    </location>
</feature>
<reference evidence="2 3" key="1">
    <citation type="submission" date="2017-12" db="EMBL/GenBank/DDBJ databases">
        <title>Comparative genomics of Botrytis spp.</title>
        <authorList>
            <person name="Valero-Jimenez C.A."/>
            <person name="Tapia P."/>
            <person name="Veloso J."/>
            <person name="Silva-Moreno E."/>
            <person name="Staats M."/>
            <person name="Valdes J.H."/>
            <person name="Van Kan J.A.L."/>
        </authorList>
    </citation>
    <scope>NUCLEOTIDE SEQUENCE [LARGE SCALE GENOMIC DNA]</scope>
    <source>
        <strain evidence="2 3">MUCL435</strain>
    </source>
</reference>
<keyword evidence="3" id="KW-1185">Reference proteome</keyword>
<protein>
    <recommendedName>
        <fullName evidence="1">2EXR domain-containing protein</fullName>
    </recommendedName>
</protein>
<dbReference type="EMBL" id="PQXL01000670">
    <property type="protein sequence ID" value="THV44315.1"/>
    <property type="molecule type" value="Genomic_DNA"/>
</dbReference>
<sequence>MSSTDLSRFADLPPEIRLRIWRNMIDGDLSPPRAIIGDVLWEPRAIGTLGANHESCAEALRHRPDLETFKYTLANAPLTTGAGRREKVWFSTEADVFVIGPIRKFTLGKWEIPTLKYAIQTIAIPQSKFGISNHSLHCAQHLSQLNDARNFKRLKTLVILRDDLAQEVTPHLDILNPAIRPAHDDIRVSIDPTPLSQAEMDAFGYTFHWYNSFISIVRQQKGPDWELPEIKWGCLVRR</sequence>
<evidence type="ECO:0000259" key="1">
    <source>
        <dbReference type="Pfam" id="PF20150"/>
    </source>
</evidence>
<dbReference type="AlphaFoldDB" id="A0A4S8QMJ9"/>
<dbReference type="OrthoDB" id="3452228at2759"/>
<dbReference type="Pfam" id="PF20150">
    <property type="entry name" value="2EXR"/>
    <property type="match status" value="1"/>
</dbReference>